<organism evidence="9 16">
    <name type="scientific">Halanaerobium congolense</name>
    <dbReference type="NCBI Taxonomy" id="54121"/>
    <lineage>
        <taxon>Bacteria</taxon>
        <taxon>Bacillati</taxon>
        <taxon>Bacillota</taxon>
        <taxon>Clostridia</taxon>
        <taxon>Halanaerobiales</taxon>
        <taxon>Halanaerobiaceae</taxon>
        <taxon>Halanaerobium</taxon>
    </lineage>
</organism>
<dbReference type="PANTHER" id="PTHR30136">
    <property type="entry name" value="HELIX-TURN-HELIX TRANSCRIPTIONAL REGULATOR, ICLR FAMILY"/>
    <property type="match status" value="1"/>
</dbReference>
<evidence type="ECO:0000256" key="1">
    <source>
        <dbReference type="ARBA" id="ARBA00023015"/>
    </source>
</evidence>
<evidence type="ECO:0000313" key="10">
    <source>
        <dbReference type="EMBL" id="SDF69055.1"/>
    </source>
</evidence>
<evidence type="ECO:0000256" key="6">
    <source>
        <dbReference type="SAM" id="Coils"/>
    </source>
</evidence>
<name>A0A1G6M5N9_9FIRM</name>
<reference evidence="13 14" key="1">
    <citation type="submission" date="2016-10" db="EMBL/GenBank/DDBJ databases">
        <authorList>
            <person name="Varghese N."/>
            <person name="Submissions S."/>
        </authorList>
    </citation>
    <scope>NUCLEOTIDE SEQUENCE [LARGE SCALE GENOMIC DNA]</scope>
    <source>
        <strain evidence="9 16">WG10</strain>
        <strain evidence="10 14">WG2</strain>
        <strain evidence="11 13">WG5</strain>
    </source>
</reference>
<evidence type="ECO:0000313" key="11">
    <source>
        <dbReference type="EMBL" id="SET04614.1"/>
    </source>
</evidence>
<dbReference type="Proteomes" id="UP000198612">
    <property type="component" value="Unassembled WGS sequence"/>
</dbReference>
<evidence type="ECO:0000256" key="2">
    <source>
        <dbReference type="ARBA" id="ARBA00023125"/>
    </source>
</evidence>
<dbReference type="Proteomes" id="UP000295758">
    <property type="component" value="Unassembled WGS sequence"/>
</dbReference>
<dbReference type="PROSITE" id="PS51078">
    <property type="entry name" value="ICLR_ED"/>
    <property type="match status" value="1"/>
</dbReference>
<dbReference type="EMBL" id="FNBJ01000020">
    <property type="protein sequence ID" value="SDF69055.1"/>
    <property type="molecule type" value="Genomic_DNA"/>
</dbReference>
<dbReference type="InterPro" id="IPR029016">
    <property type="entry name" value="GAF-like_dom_sf"/>
</dbReference>
<evidence type="ECO:0000259" key="8">
    <source>
        <dbReference type="PROSITE" id="PS51078"/>
    </source>
</evidence>
<dbReference type="GO" id="GO:0045892">
    <property type="term" value="P:negative regulation of DNA-templated transcription"/>
    <property type="evidence" value="ECO:0007669"/>
    <property type="project" value="TreeGrafter"/>
</dbReference>
<dbReference type="InterPro" id="IPR050707">
    <property type="entry name" value="HTH_MetabolicPath_Reg"/>
</dbReference>
<dbReference type="Proteomes" id="UP000199519">
    <property type="component" value="Unassembled WGS sequence"/>
</dbReference>
<dbReference type="GO" id="GO:0003677">
    <property type="term" value="F:DNA binding"/>
    <property type="evidence" value="ECO:0007669"/>
    <property type="project" value="UniProtKB-KW"/>
</dbReference>
<dbReference type="SUPFAM" id="SSF46785">
    <property type="entry name" value="Winged helix' DNA-binding domain"/>
    <property type="match status" value="1"/>
</dbReference>
<dbReference type="InterPro" id="IPR014757">
    <property type="entry name" value="Tscrpt_reg_IclR_C"/>
</dbReference>
<dbReference type="EMBL" id="SOAA01000002">
    <property type="protein sequence ID" value="TDS34664.1"/>
    <property type="molecule type" value="Genomic_DNA"/>
</dbReference>
<dbReference type="Pfam" id="PF01614">
    <property type="entry name" value="IclR_C"/>
    <property type="match status" value="1"/>
</dbReference>
<sequence>MGKRVIKSVLRATKILDYIGNNENEVRLTKISNDLEINMSTLHSIIATLEKAGYISQNSNNHKYSLGKKLFELGKVYEGKISFTDLARPFLEKLADKFDETVQLGVLSADKVLYIDKVESKHSLRMTCQMGSKDELHSSATGKLLLAYLEEKEVDRLLNKKLEKYTENTITERKKLKKELEKIEKQGFALDKEESEIGLNCAAAPVKDSSGKVIAAIGISTPTSRVSEAKLMEIKDNLIKEASDLSDLLS</sequence>
<evidence type="ECO:0000313" key="14">
    <source>
        <dbReference type="Proteomes" id="UP000199519"/>
    </source>
</evidence>
<keyword evidence="3" id="KW-0804">Transcription</keyword>
<feature type="domain" description="HTH iclR-type" evidence="7">
    <location>
        <begin position="6"/>
        <end position="68"/>
    </location>
</feature>
<dbReference type="SUPFAM" id="SSF55781">
    <property type="entry name" value="GAF domain-like"/>
    <property type="match status" value="1"/>
</dbReference>
<dbReference type="EMBL" id="FOHG01000020">
    <property type="protein sequence ID" value="SET04614.1"/>
    <property type="molecule type" value="Genomic_DNA"/>
</dbReference>
<protein>
    <recommendedName>
        <fullName evidence="5">Glycerol operon regulatory protein</fullName>
    </recommendedName>
</protein>
<keyword evidence="2 9" id="KW-0238">DNA-binding</keyword>
<evidence type="ECO:0000313" key="9">
    <source>
        <dbReference type="EMBL" id="SDC50644.1"/>
    </source>
</evidence>
<dbReference type="SMART" id="SM00346">
    <property type="entry name" value="HTH_ICLR"/>
    <property type="match status" value="1"/>
</dbReference>
<evidence type="ECO:0000256" key="5">
    <source>
        <dbReference type="ARBA" id="ARBA00070406"/>
    </source>
</evidence>
<feature type="coiled-coil region" evidence="6">
    <location>
        <begin position="159"/>
        <end position="193"/>
    </location>
</feature>
<evidence type="ECO:0000313" key="16">
    <source>
        <dbReference type="Proteomes" id="UP000324896"/>
    </source>
</evidence>
<dbReference type="PROSITE" id="PS51077">
    <property type="entry name" value="HTH_ICLR"/>
    <property type="match status" value="1"/>
</dbReference>
<dbReference type="PANTHER" id="PTHR30136:SF35">
    <property type="entry name" value="HTH-TYPE TRANSCRIPTIONAL REGULATOR RV1719"/>
    <property type="match status" value="1"/>
</dbReference>
<dbReference type="Pfam" id="PF09339">
    <property type="entry name" value="HTH_IclR"/>
    <property type="match status" value="1"/>
</dbReference>
<evidence type="ECO:0000256" key="3">
    <source>
        <dbReference type="ARBA" id="ARBA00023163"/>
    </source>
</evidence>
<dbReference type="AlphaFoldDB" id="A0A1G6M5N9"/>
<dbReference type="FunFam" id="1.10.10.10:FF:000056">
    <property type="entry name" value="IclR family transcriptional regulator"/>
    <property type="match status" value="1"/>
</dbReference>
<gene>
    <name evidence="12" type="ORF">BY453_10299</name>
    <name evidence="9" type="ORF">SAMN04488597_10796</name>
    <name evidence="10" type="ORF">SAMN04488598_1203</name>
    <name evidence="11" type="ORF">SAMN04515652_1203</name>
</gene>
<keyword evidence="1" id="KW-0805">Transcription regulation</keyword>
<evidence type="ECO:0000313" key="12">
    <source>
        <dbReference type="EMBL" id="TDS34664.1"/>
    </source>
</evidence>
<dbReference type="InterPro" id="IPR036390">
    <property type="entry name" value="WH_DNA-bd_sf"/>
</dbReference>
<dbReference type="GO" id="GO:0003700">
    <property type="term" value="F:DNA-binding transcription factor activity"/>
    <property type="evidence" value="ECO:0007669"/>
    <property type="project" value="TreeGrafter"/>
</dbReference>
<comment type="function">
    <text evidence="4">May be an activator protein for the gylABX operon.</text>
</comment>
<evidence type="ECO:0000256" key="4">
    <source>
        <dbReference type="ARBA" id="ARBA00058938"/>
    </source>
</evidence>
<proteinExistence type="predicted"/>
<dbReference type="InterPro" id="IPR005471">
    <property type="entry name" value="Tscrpt_reg_IclR_N"/>
</dbReference>
<dbReference type="Gene3D" id="1.10.10.10">
    <property type="entry name" value="Winged helix-like DNA-binding domain superfamily/Winged helix DNA-binding domain"/>
    <property type="match status" value="1"/>
</dbReference>
<reference evidence="12 15" key="2">
    <citation type="submission" date="2019-03" db="EMBL/GenBank/DDBJ databases">
        <title>Deep subsurface shale carbon reservoir microbial communities from Ohio and West Virginia, USA.</title>
        <authorList>
            <person name="Wrighton K."/>
        </authorList>
    </citation>
    <scope>NUCLEOTIDE SEQUENCE [LARGE SCALE GENOMIC DNA]</scope>
    <source>
        <strain evidence="12 15">UTICA-S4D12</strain>
    </source>
</reference>
<feature type="domain" description="IclR-ED" evidence="8">
    <location>
        <begin position="69"/>
        <end position="250"/>
    </location>
</feature>
<dbReference type="OrthoDB" id="9791752at2"/>
<keyword evidence="14" id="KW-1185">Reference proteome</keyword>
<evidence type="ECO:0000313" key="13">
    <source>
        <dbReference type="Proteomes" id="UP000198612"/>
    </source>
</evidence>
<dbReference type="Proteomes" id="UP000324896">
    <property type="component" value="Unassembled WGS sequence"/>
</dbReference>
<accession>A0A1G6M5N9</accession>
<evidence type="ECO:0000313" key="15">
    <source>
        <dbReference type="Proteomes" id="UP000295758"/>
    </source>
</evidence>
<dbReference type="Gene3D" id="3.30.450.40">
    <property type="match status" value="1"/>
</dbReference>
<dbReference type="EMBL" id="FMYT01000007">
    <property type="protein sequence ID" value="SDC50644.1"/>
    <property type="molecule type" value="Genomic_DNA"/>
</dbReference>
<keyword evidence="6" id="KW-0175">Coiled coil</keyword>
<dbReference type="RefSeq" id="WP_073156596.1">
    <property type="nucleotide sequence ID" value="NZ_FMYT01000007.1"/>
</dbReference>
<dbReference type="InterPro" id="IPR036388">
    <property type="entry name" value="WH-like_DNA-bd_sf"/>
</dbReference>
<evidence type="ECO:0000259" key="7">
    <source>
        <dbReference type="PROSITE" id="PS51077"/>
    </source>
</evidence>